<sequence>MVSAAELKLSSPIQEIGINQQFQVDVVLNTENEDINALEGKIVFPTDLLDLKEIRDGNSIVNFWVERPKAETPKDANKNTNQHENISDVSCGGAQDSCGFVSFSGITPGGFNGGSGLIFSAIFGAKKEGSGEIEIREEKTFLNDGRGTETKVTAKNLLVSIRADISVPSWVSPRDTDPPESFVPEIAADPVIFNGKRFLVFATQDKISGIAGYAIHEDTRKKDVTRIDAKEWTEAKSPYLLKDQKLRSYIYVKAADKAGNERIVSLAPRYPMKWYERYEIWVIIIIFGVFLFVIRYLWKKLNTKNHK</sequence>
<evidence type="ECO:0000313" key="3">
    <source>
        <dbReference type="Proteomes" id="UP000229080"/>
    </source>
</evidence>
<dbReference type="GO" id="GO:0030246">
    <property type="term" value="F:carbohydrate binding"/>
    <property type="evidence" value="ECO:0007669"/>
    <property type="project" value="InterPro"/>
</dbReference>
<evidence type="ECO:0000313" key="2">
    <source>
        <dbReference type="EMBL" id="PIS17146.1"/>
    </source>
</evidence>
<accession>A0A2H0WWU7</accession>
<keyword evidence="1" id="KW-1133">Transmembrane helix</keyword>
<dbReference type="EMBL" id="PEZF01000006">
    <property type="protein sequence ID" value="PIS17146.1"/>
    <property type="molecule type" value="Genomic_DNA"/>
</dbReference>
<dbReference type="SUPFAM" id="SSF49384">
    <property type="entry name" value="Carbohydrate-binding domain"/>
    <property type="match status" value="1"/>
</dbReference>
<evidence type="ECO:0000256" key="1">
    <source>
        <dbReference type="SAM" id="Phobius"/>
    </source>
</evidence>
<dbReference type="AlphaFoldDB" id="A0A2H0WWU7"/>
<reference evidence="3" key="1">
    <citation type="submission" date="2017-09" db="EMBL/GenBank/DDBJ databases">
        <title>Depth-based differentiation of microbial function through sediment-hosted aquifers and enrichment of novel symbionts in the deep terrestrial subsurface.</title>
        <authorList>
            <person name="Probst A.J."/>
            <person name="Ladd B."/>
            <person name="Jarett J.K."/>
            <person name="Geller-Mcgrath D.E."/>
            <person name="Sieber C.M.K."/>
            <person name="Emerson J.B."/>
            <person name="Anantharaman K."/>
            <person name="Thomas B.C."/>
            <person name="Malmstrom R."/>
            <person name="Stieglmeier M."/>
            <person name="Klingl A."/>
            <person name="Woyke T."/>
            <person name="Ryan C.M."/>
            <person name="Banfield J.F."/>
        </authorList>
    </citation>
    <scope>NUCLEOTIDE SEQUENCE [LARGE SCALE GENOMIC DNA]</scope>
</reference>
<keyword evidence="1" id="KW-0472">Membrane</keyword>
<feature type="transmembrane region" description="Helical" evidence="1">
    <location>
        <begin position="278"/>
        <end position="298"/>
    </location>
</feature>
<dbReference type="InterPro" id="IPR008965">
    <property type="entry name" value="CBM2/CBM3_carb-bd_dom_sf"/>
</dbReference>
<protein>
    <recommendedName>
        <fullName evidence="4">Cohesin domain-containing protein</fullName>
    </recommendedName>
</protein>
<keyword evidence="1" id="KW-0812">Transmembrane</keyword>
<organism evidence="2 3">
    <name type="scientific">Candidatus Portnoybacteria bacterium CG09_land_8_20_14_0_10_44_13</name>
    <dbReference type="NCBI Taxonomy" id="1974811"/>
    <lineage>
        <taxon>Bacteria</taxon>
        <taxon>Candidatus Portnoyibacteriota</taxon>
    </lineage>
</organism>
<dbReference type="Gene3D" id="2.60.40.680">
    <property type="match status" value="1"/>
</dbReference>
<gene>
    <name evidence="2" type="ORF">COT61_00080</name>
</gene>
<dbReference type="Proteomes" id="UP000229080">
    <property type="component" value="Unassembled WGS sequence"/>
</dbReference>
<name>A0A2H0WWU7_9BACT</name>
<proteinExistence type="predicted"/>
<evidence type="ECO:0008006" key="4">
    <source>
        <dbReference type="Google" id="ProtNLM"/>
    </source>
</evidence>
<comment type="caution">
    <text evidence="2">The sequence shown here is derived from an EMBL/GenBank/DDBJ whole genome shotgun (WGS) entry which is preliminary data.</text>
</comment>